<comment type="caution">
    <text evidence="2">The sequence shown here is derived from an EMBL/GenBank/DDBJ whole genome shotgun (WGS) entry which is preliminary data.</text>
</comment>
<sequence>MEWMVNREPKKIVNYLVDTLSPEEFRRTMKNEMAREANKSLYKDVVAIIEWLRVSWKECLRWELANAKKPMSALLGGKHRGTKKPVVKGASATSGMHGAGGKWTCLKSHSAARRVKDCPQANSGEAESLLCEWRDKRTVAQTATRTAPPAQGVKAPQLPDGSKATDSTCQVMIEDALELDRVLLDSGADVNVASRSLVTHLERNDILVWLVTCSLRS</sequence>
<evidence type="ECO:0000256" key="1">
    <source>
        <dbReference type="SAM" id="MobiDB-lite"/>
    </source>
</evidence>
<evidence type="ECO:0000313" key="2">
    <source>
        <dbReference type="EMBL" id="GMF59706.1"/>
    </source>
</evidence>
<dbReference type="AlphaFoldDB" id="A0A9W6YCX5"/>
<evidence type="ECO:0000313" key="3">
    <source>
        <dbReference type="Proteomes" id="UP001165121"/>
    </source>
</evidence>
<gene>
    <name evidence="2" type="ORF">Pfra01_002585600</name>
</gene>
<feature type="region of interest" description="Disordered" evidence="1">
    <location>
        <begin position="75"/>
        <end position="95"/>
    </location>
</feature>
<name>A0A9W6YCX5_9STRA</name>
<dbReference type="OrthoDB" id="127663at2759"/>
<feature type="compositionally biased region" description="Low complexity" evidence="1">
    <location>
        <begin position="142"/>
        <end position="151"/>
    </location>
</feature>
<dbReference type="EMBL" id="BSXT01005091">
    <property type="protein sequence ID" value="GMF59706.1"/>
    <property type="molecule type" value="Genomic_DNA"/>
</dbReference>
<protein>
    <submittedName>
        <fullName evidence="2">Unnamed protein product</fullName>
    </submittedName>
</protein>
<organism evidence="2 3">
    <name type="scientific">Phytophthora fragariaefolia</name>
    <dbReference type="NCBI Taxonomy" id="1490495"/>
    <lineage>
        <taxon>Eukaryota</taxon>
        <taxon>Sar</taxon>
        <taxon>Stramenopiles</taxon>
        <taxon>Oomycota</taxon>
        <taxon>Peronosporomycetes</taxon>
        <taxon>Peronosporales</taxon>
        <taxon>Peronosporaceae</taxon>
        <taxon>Phytophthora</taxon>
    </lineage>
</organism>
<proteinExistence type="predicted"/>
<dbReference type="Proteomes" id="UP001165121">
    <property type="component" value="Unassembled WGS sequence"/>
</dbReference>
<feature type="region of interest" description="Disordered" evidence="1">
    <location>
        <begin position="142"/>
        <end position="165"/>
    </location>
</feature>
<reference evidence="2" key="1">
    <citation type="submission" date="2023-04" db="EMBL/GenBank/DDBJ databases">
        <title>Phytophthora fragariaefolia NBRC 109709.</title>
        <authorList>
            <person name="Ichikawa N."/>
            <person name="Sato H."/>
            <person name="Tonouchi N."/>
        </authorList>
    </citation>
    <scope>NUCLEOTIDE SEQUENCE</scope>
    <source>
        <strain evidence="2">NBRC 109709</strain>
    </source>
</reference>
<feature type="compositionally biased region" description="Basic residues" evidence="1">
    <location>
        <begin position="77"/>
        <end position="86"/>
    </location>
</feature>
<keyword evidence="3" id="KW-1185">Reference proteome</keyword>
<accession>A0A9W6YCX5</accession>